<dbReference type="InterPro" id="IPR011708">
    <property type="entry name" value="DNA_pol3_alpha_NTPase_dom"/>
</dbReference>
<dbReference type="InterPro" id="IPR040982">
    <property type="entry name" value="DNA_pol3_finger"/>
</dbReference>
<dbReference type="GO" id="GO:0008408">
    <property type="term" value="F:3'-5' exonuclease activity"/>
    <property type="evidence" value="ECO:0007669"/>
    <property type="project" value="InterPro"/>
</dbReference>
<dbReference type="InterPro" id="IPR004013">
    <property type="entry name" value="PHP_dom"/>
</dbReference>
<evidence type="ECO:0000256" key="7">
    <source>
        <dbReference type="ARBA" id="ARBA00049244"/>
    </source>
</evidence>
<dbReference type="Pfam" id="PF07733">
    <property type="entry name" value="DNA_pol3_alpha"/>
    <property type="match status" value="1"/>
</dbReference>
<keyword evidence="11" id="KW-1185">Reference proteome</keyword>
<evidence type="ECO:0000313" key="11">
    <source>
        <dbReference type="Proteomes" id="UP000525652"/>
    </source>
</evidence>
<dbReference type="NCBIfam" id="NF004226">
    <property type="entry name" value="PRK05673.1"/>
    <property type="match status" value="1"/>
</dbReference>
<dbReference type="EC" id="2.7.7.7" evidence="1"/>
<dbReference type="Proteomes" id="UP000525652">
    <property type="component" value="Unassembled WGS sequence"/>
</dbReference>
<evidence type="ECO:0000256" key="1">
    <source>
        <dbReference type="ARBA" id="ARBA00012417"/>
    </source>
</evidence>
<dbReference type="CDD" id="cd04485">
    <property type="entry name" value="DnaE_OBF"/>
    <property type="match status" value="1"/>
</dbReference>
<evidence type="ECO:0000256" key="6">
    <source>
        <dbReference type="ARBA" id="ARBA00022932"/>
    </source>
</evidence>
<evidence type="ECO:0000256" key="3">
    <source>
        <dbReference type="ARBA" id="ARBA00022679"/>
    </source>
</evidence>
<dbReference type="GO" id="GO:0003887">
    <property type="term" value="F:DNA-directed DNA polymerase activity"/>
    <property type="evidence" value="ECO:0007669"/>
    <property type="project" value="UniProtKB-KW"/>
</dbReference>
<dbReference type="SMART" id="SM00481">
    <property type="entry name" value="POLIIIAc"/>
    <property type="match status" value="1"/>
</dbReference>
<evidence type="ECO:0000256" key="8">
    <source>
        <dbReference type="SAM" id="MobiDB-lite"/>
    </source>
</evidence>
<proteinExistence type="predicted"/>
<evidence type="ECO:0000259" key="9">
    <source>
        <dbReference type="SMART" id="SM00481"/>
    </source>
</evidence>
<dbReference type="InterPro" id="IPR029460">
    <property type="entry name" value="DNAPol_HHH"/>
</dbReference>
<dbReference type="GO" id="GO:0006260">
    <property type="term" value="P:DNA replication"/>
    <property type="evidence" value="ECO:0007669"/>
    <property type="project" value="UniProtKB-KW"/>
</dbReference>
<evidence type="ECO:0000256" key="5">
    <source>
        <dbReference type="ARBA" id="ARBA00022705"/>
    </source>
</evidence>
<keyword evidence="3 10" id="KW-0808">Transferase</keyword>
<dbReference type="Gene3D" id="3.20.20.140">
    <property type="entry name" value="Metal-dependent hydrolases"/>
    <property type="match status" value="1"/>
</dbReference>
<keyword evidence="6" id="KW-0239">DNA-directed DNA polymerase</keyword>
<dbReference type="InterPro" id="IPR041931">
    <property type="entry name" value="DNA_pol3_alpha_thumb_dom"/>
</dbReference>
<evidence type="ECO:0000256" key="4">
    <source>
        <dbReference type="ARBA" id="ARBA00022695"/>
    </source>
</evidence>
<dbReference type="PANTHER" id="PTHR32294:SF0">
    <property type="entry name" value="DNA POLYMERASE III SUBUNIT ALPHA"/>
    <property type="match status" value="1"/>
</dbReference>
<dbReference type="AlphaFoldDB" id="A0A7X1AVD3"/>
<reference evidence="10 11" key="1">
    <citation type="submission" date="2020-07" db="EMBL/GenBank/DDBJ databases">
        <authorList>
            <person name="Feng X."/>
        </authorList>
    </citation>
    <scope>NUCLEOTIDE SEQUENCE [LARGE SCALE GENOMIC DNA]</scope>
    <source>
        <strain evidence="10 11">JCM14086</strain>
    </source>
</reference>
<dbReference type="Pfam" id="PF17657">
    <property type="entry name" value="DNA_pol3_finger"/>
    <property type="match status" value="1"/>
</dbReference>
<dbReference type="Gene3D" id="1.10.10.1600">
    <property type="entry name" value="Bacterial DNA polymerase III alpha subunit, thumb domain"/>
    <property type="match status" value="1"/>
</dbReference>
<dbReference type="SUPFAM" id="SSF89550">
    <property type="entry name" value="PHP domain-like"/>
    <property type="match status" value="1"/>
</dbReference>
<dbReference type="Gene3D" id="1.10.150.870">
    <property type="match status" value="1"/>
</dbReference>
<comment type="caution">
    <text evidence="10">The sequence shown here is derived from an EMBL/GenBank/DDBJ whole genome shotgun (WGS) entry which is preliminary data.</text>
</comment>
<keyword evidence="5" id="KW-0235">DNA replication</keyword>
<comment type="catalytic activity">
    <reaction evidence="7">
        <text>DNA(n) + a 2'-deoxyribonucleoside 5'-triphosphate = DNA(n+1) + diphosphate</text>
        <dbReference type="Rhea" id="RHEA:22508"/>
        <dbReference type="Rhea" id="RHEA-COMP:17339"/>
        <dbReference type="Rhea" id="RHEA-COMP:17340"/>
        <dbReference type="ChEBI" id="CHEBI:33019"/>
        <dbReference type="ChEBI" id="CHEBI:61560"/>
        <dbReference type="ChEBI" id="CHEBI:173112"/>
        <dbReference type="EC" id="2.7.7.7"/>
    </reaction>
</comment>
<dbReference type="Pfam" id="PF02811">
    <property type="entry name" value="PHP"/>
    <property type="match status" value="1"/>
</dbReference>
<feature type="domain" description="Polymerase/histidinol phosphatase N-terminal" evidence="9">
    <location>
        <begin position="9"/>
        <end position="76"/>
    </location>
</feature>
<sequence length="1261" mass="142604">MSGSHNPFVHLHVHTDRSLLDGCCRIDLLADRAAELGMPALAMTDHGNLFGAIEFYRQMTKRGIKPLIGCEIYLVHDHMMDERPKRERKRSDDMVDVPVEELGPENFPKNQIHHKTLIAKDFTGYQNLVKLVSDAHTNGMYYRPRTDMEQLAKHSEGIIGLSGCINGVASQYLIYSDYQKAREATAQFIDIFGKDNYFIEIQDHGMPAQRRIIPGLVKLAKEFDLKVVCANDVHYVRKEDWETHDALLCIQTGKVIADEQRMRYPSRQFYLKSEAEMAQVFKEIPESVTNTLEVAERVDLKLEFGVSHYPVFQKPETIEIQTRSDEFDKILDIYIEEQKKVNKQNGVEDGIILTDEKRELLKGNGRVLFDLCKKGVLERYGVDYDHPEKFVPGPKQDEGYAKRVCDQLEYELAIISGTGFVDYFLIVWDFIDWARRQGIPVGPGRGSGAGCLVAYVLKITDIDPLRFGLLFERMLNLERVSPPDFDVDFCMRRRDEVVSYVREKYGADSVANIVTYGTFGPKMVVRDLARVNGLEYKDADRLAKMVPDDLGISMAGAIEKSQDLREAIKTDPIARKIVDQGKVIEGMVRNTGKHACGIIIADRKLTDLVPVCLQEGDLTTQYAKGPVEDLGLLKMDFLGLKNLTVISDAESFIRTSHNKPDFRIEDISLEDQATFDLLNEGRTVGVFQLESDGMQALSRQIGLSSFEEIIALIALYRPGPMQFIPQFIEGKKDRSKIHVPHPLLKELVEETYGVLVYQEQVMQSARIIAGFTLGNADILRRAMGKKKKDVMAEQKAIFVKGAKETNNIARREAEEIFGILEKFAEYGFNKSHSAAYAMVSYRTAYLKANYPVEFMAGLLSAELGNADKVANYVSEAIALGIPVLGPDINESRHNFTPVPAENEGDKGRIRFGMSAIKGVGDSATAKIIEERDNNGHYTDFTDFVARTDMKAVNRRTLENLIRTGTFDSFGEDRASLLANLDALLSAAMAERKDRESGQGSLFDLMEESTEDEAPNDGTTRIEVDPMGRKEKLTHEKELLGFYLSGHPLDDYGMLADCLLSDDPAEYEELEDEETFRFTGVISGLEQRMTRKTGDPWAKFNLLTRTKSLPITVFPKSFEKNRNFIGMNNIVVVEGRVARRDEGVDLHGLAIRPLHNSLSQLIRKMTWVIRGNDDGTRFLKELRNSMTFDESGLPITVVVMADGDRAYRAEVSQTLRIPPHWPRIQKLREHPAVVGIRLSVTEPREIDDRPHWMKRQRDRQAG</sequence>
<evidence type="ECO:0000256" key="2">
    <source>
        <dbReference type="ARBA" id="ARBA00019114"/>
    </source>
</evidence>
<feature type="compositionally biased region" description="Acidic residues" evidence="8">
    <location>
        <begin position="1004"/>
        <end position="1014"/>
    </location>
</feature>
<dbReference type="Pfam" id="PF14579">
    <property type="entry name" value="HHH_6"/>
    <property type="match status" value="1"/>
</dbReference>
<dbReference type="InterPro" id="IPR004805">
    <property type="entry name" value="DnaE2/DnaE/PolC"/>
</dbReference>
<keyword evidence="4 10" id="KW-0548">Nucleotidyltransferase</keyword>
<name>A0A7X1AVD3_9BACT</name>
<dbReference type="RefSeq" id="WP_185691452.1">
    <property type="nucleotide sequence ID" value="NZ_JACHVA010000033.1"/>
</dbReference>
<organism evidence="10 11">
    <name type="scientific">Puniceicoccus vermicola</name>
    <dbReference type="NCBI Taxonomy" id="388746"/>
    <lineage>
        <taxon>Bacteria</taxon>
        <taxon>Pseudomonadati</taxon>
        <taxon>Verrucomicrobiota</taxon>
        <taxon>Opitutia</taxon>
        <taxon>Puniceicoccales</taxon>
        <taxon>Puniceicoccaceae</taxon>
        <taxon>Puniceicoccus</taxon>
    </lineage>
</organism>
<dbReference type="EMBL" id="JACHVA010000033">
    <property type="protein sequence ID" value="MBC2600713.1"/>
    <property type="molecule type" value="Genomic_DNA"/>
</dbReference>
<accession>A0A7X1AVD3</accession>
<dbReference type="InterPro" id="IPR003141">
    <property type="entry name" value="Pol/His_phosphatase_N"/>
</dbReference>
<dbReference type="NCBIfam" id="TIGR00594">
    <property type="entry name" value="polc"/>
    <property type="match status" value="1"/>
</dbReference>
<dbReference type="CDD" id="cd12113">
    <property type="entry name" value="PHP_PolIIIA_DnaE3"/>
    <property type="match status" value="1"/>
</dbReference>
<dbReference type="PANTHER" id="PTHR32294">
    <property type="entry name" value="DNA POLYMERASE III SUBUNIT ALPHA"/>
    <property type="match status" value="1"/>
</dbReference>
<evidence type="ECO:0000313" key="10">
    <source>
        <dbReference type="EMBL" id="MBC2600713.1"/>
    </source>
</evidence>
<feature type="region of interest" description="Disordered" evidence="8">
    <location>
        <begin position="994"/>
        <end position="1029"/>
    </location>
</feature>
<gene>
    <name evidence="10" type="primary">dnaE</name>
    <name evidence="10" type="ORF">H5P30_02840</name>
</gene>
<feature type="compositionally biased region" description="Basic and acidic residues" evidence="8">
    <location>
        <begin position="1019"/>
        <end position="1029"/>
    </location>
</feature>
<dbReference type="InterPro" id="IPR016195">
    <property type="entry name" value="Pol/histidinol_Pase-like"/>
</dbReference>
<protein>
    <recommendedName>
        <fullName evidence="2">DNA polymerase III subunit alpha</fullName>
        <ecNumber evidence="1">2.7.7.7</ecNumber>
    </recommendedName>
</protein>